<feature type="region of interest" description="Disordered" evidence="3">
    <location>
        <begin position="1"/>
        <end position="40"/>
    </location>
</feature>
<dbReference type="PANTHER" id="PTHR37534">
    <property type="entry name" value="TRANSCRIPTIONAL ACTIVATOR PROTEIN UGA3"/>
    <property type="match status" value="1"/>
</dbReference>
<protein>
    <recommendedName>
        <fullName evidence="6">Transcription factor domain-containing protein</fullName>
    </recommendedName>
</protein>
<dbReference type="Proteomes" id="UP000027920">
    <property type="component" value="Unassembled WGS sequence"/>
</dbReference>
<dbReference type="InterPro" id="IPR021858">
    <property type="entry name" value="Fun_TF"/>
</dbReference>
<evidence type="ECO:0000256" key="1">
    <source>
        <dbReference type="ARBA" id="ARBA00004123"/>
    </source>
</evidence>
<gene>
    <name evidence="4" type="ORF">A1O9_09928</name>
</gene>
<comment type="caution">
    <text evidence="4">The sequence shown here is derived from an EMBL/GenBank/DDBJ whole genome shotgun (WGS) entry which is preliminary data.</text>
</comment>
<dbReference type="STRING" id="1182545.A0A072P4E3"/>
<dbReference type="Pfam" id="PF11951">
    <property type="entry name" value="Fungal_trans_2"/>
    <property type="match status" value="1"/>
</dbReference>
<evidence type="ECO:0000313" key="4">
    <source>
        <dbReference type="EMBL" id="KEF54133.1"/>
    </source>
</evidence>
<dbReference type="EMBL" id="AMGV01000011">
    <property type="protein sequence ID" value="KEF54133.1"/>
    <property type="molecule type" value="Genomic_DNA"/>
</dbReference>
<evidence type="ECO:0008006" key="6">
    <source>
        <dbReference type="Google" id="ProtNLM"/>
    </source>
</evidence>
<evidence type="ECO:0000313" key="5">
    <source>
        <dbReference type="Proteomes" id="UP000027920"/>
    </source>
</evidence>
<dbReference type="AlphaFoldDB" id="A0A072P4E3"/>
<sequence>MYDRRNRPQGKARSISSGTDDIQSSGDSHSQGDCTSPSTSLIRTSPLHRISISSDCENSLLNYYLDSFLSMILLPTTQPSDYADFRSYTLILALECQSVKDAVMSSSAANKYMLTGDDYFRRLSLEYYTRAVREVNHSLANLDCSRESWADPLILSVAYLYIRSFWGPDADKDAPKHVAGMQQLFKLRYAGGPSPVSADRSFDRIMAESALYHSFLLVMRSPFALNFHIDRTFLSRTLDLLEHHVYVEPTEAAKSPVLGAPPSIYRLILDIVYMFNSPSRADAKDYRKLRCSMDYWEHVLDSDASIFRDTEYGDAIELYILAASLLLDWMTELPHDSGPITLITLSMLGGSTTIHSDGELRPRWQVARALSVLRRPDTKCYWTWCYLSSWPLLVFGYAVEDADDMDLVQEVLHESRHCIGYAEMERIKGELEEVWQIRQQKTNERVCLPFAVPTHSRQRLIELPTL</sequence>
<proteinExistence type="predicted"/>
<evidence type="ECO:0000256" key="2">
    <source>
        <dbReference type="ARBA" id="ARBA00023242"/>
    </source>
</evidence>
<keyword evidence="2" id="KW-0539">Nucleus</keyword>
<reference evidence="4 5" key="1">
    <citation type="submission" date="2013-03" db="EMBL/GenBank/DDBJ databases">
        <title>The Genome Sequence of Exophiala aquamarina CBS 119918.</title>
        <authorList>
            <consortium name="The Broad Institute Genomics Platform"/>
            <person name="Cuomo C."/>
            <person name="de Hoog S."/>
            <person name="Gorbushina A."/>
            <person name="Walker B."/>
            <person name="Young S.K."/>
            <person name="Zeng Q."/>
            <person name="Gargeya S."/>
            <person name="Fitzgerald M."/>
            <person name="Haas B."/>
            <person name="Abouelleil A."/>
            <person name="Allen A.W."/>
            <person name="Alvarado L."/>
            <person name="Arachchi H.M."/>
            <person name="Berlin A.M."/>
            <person name="Chapman S.B."/>
            <person name="Gainer-Dewar J."/>
            <person name="Goldberg J."/>
            <person name="Griggs A."/>
            <person name="Gujja S."/>
            <person name="Hansen M."/>
            <person name="Howarth C."/>
            <person name="Imamovic A."/>
            <person name="Ireland A."/>
            <person name="Larimer J."/>
            <person name="McCowan C."/>
            <person name="Murphy C."/>
            <person name="Pearson M."/>
            <person name="Poon T.W."/>
            <person name="Priest M."/>
            <person name="Roberts A."/>
            <person name="Saif S."/>
            <person name="Shea T."/>
            <person name="Sisk P."/>
            <person name="Sykes S."/>
            <person name="Wortman J."/>
            <person name="Nusbaum C."/>
            <person name="Birren B."/>
        </authorList>
    </citation>
    <scope>NUCLEOTIDE SEQUENCE [LARGE SCALE GENOMIC DNA]</scope>
    <source>
        <strain evidence="4 5">CBS 119918</strain>
    </source>
</reference>
<organism evidence="4 5">
    <name type="scientific">Exophiala aquamarina CBS 119918</name>
    <dbReference type="NCBI Taxonomy" id="1182545"/>
    <lineage>
        <taxon>Eukaryota</taxon>
        <taxon>Fungi</taxon>
        <taxon>Dikarya</taxon>
        <taxon>Ascomycota</taxon>
        <taxon>Pezizomycotina</taxon>
        <taxon>Eurotiomycetes</taxon>
        <taxon>Chaetothyriomycetidae</taxon>
        <taxon>Chaetothyriales</taxon>
        <taxon>Herpotrichiellaceae</taxon>
        <taxon>Exophiala</taxon>
    </lineage>
</organism>
<accession>A0A072P4E3</accession>
<dbReference type="GO" id="GO:0005634">
    <property type="term" value="C:nucleus"/>
    <property type="evidence" value="ECO:0007669"/>
    <property type="project" value="UniProtKB-SubCell"/>
</dbReference>
<feature type="compositionally biased region" description="Polar residues" evidence="3">
    <location>
        <begin position="14"/>
        <end position="40"/>
    </location>
</feature>
<dbReference type="PANTHER" id="PTHR37534:SF46">
    <property type="entry name" value="ZN(II)2CYS6 TRANSCRIPTION FACTOR (EUROFUNG)"/>
    <property type="match status" value="1"/>
</dbReference>
<dbReference type="HOGENOM" id="CLU_023417_3_0_1"/>
<comment type="subcellular location">
    <subcellularLocation>
        <location evidence="1">Nucleus</location>
    </subcellularLocation>
</comment>
<dbReference type="GeneID" id="25284836"/>
<dbReference type="OrthoDB" id="1919336at2759"/>
<dbReference type="VEuPathDB" id="FungiDB:A1O9_09928"/>
<keyword evidence="5" id="KW-1185">Reference proteome</keyword>
<evidence type="ECO:0000256" key="3">
    <source>
        <dbReference type="SAM" id="MobiDB-lite"/>
    </source>
</evidence>
<name>A0A072P4E3_9EURO</name>
<dbReference type="RefSeq" id="XP_013256723.1">
    <property type="nucleotide sequence ID" value="XM_013401269.1"/>
</dbReference>